<name>A0A4U0H4U3_9SPHI</name>
<evidence type="ECO:0000313" key="1">
    <source>
        <dbReference type="EMBL" id="TJY66715.1"/>
    </source>
</evidence>
<dbReference type="OrthoDB" id="67652at2"/>
<comment type="caution">
    <text evidence="1">The sequence shown here is derived from an EMBL/GenBank/DDBJ whole genome shotgun (WGS) entry which is preliminary data.</text>
</comment>
<dbReference type="AlphaFoldDB" id="A0A4U0H4U3"/>
<dbReference type="Proteomes" id="UP000309872">
    <property type="component" value="Unassembled WGS sequence"/>
</dbReference>
<dbReference type="RefSeq" id="WP_136820064.1">
    <property type="nucleotide sequence ID" value="NZ_BMJX01000002.1"/>
</dbReference>
<dbReference type="InterPro" id="IPR001646">
    <property type="entry name" value="5peptide_repeat"/>
</dbReference>
<proteinExistence type="predicted"/>
<reference evidence="1 2" key="1">
    <citation type="submission" date="2019-04" db="EMBL/GenBank/DDBJ databases">
        <title>Sphingobacterium olei sp. nov., isolated from oil-contaminated soil.</title>
        <authorList>
            <person name="Liu B."/>
        </authorList>
    </citation>
    <scope>NUCLEOTIDE SEQUENCE [LARGE SCALE GENOMIC DNA]</scope>
    <source>
        <strain evidence="1 2">Y3L14</strain>
    </source>
</reference>
<accession>A0A4U0H4U3</accession>
<dbReference type="EMBL" id="SUKA01000002">
    <property type="protein sequence ID" value="TJY66715.1"/>
    <property type="molecule type" value="Genomic_DNA"/>
</dbReference>
<sequence>MSDIIKSIFEHQQLKNFDFGSKVLKNCSFTNCTLEGGSFANSKFLNCRFIKCKITNCNFHSSVFLNSGNWFDSIFESNNFSKVTVGNVEIEKVVFLNNNYKETTFDGANLIDIVFEGEITSSWFYGISYAENLYYRNWLLKNKPKPLKKPVINLEKALLNDVIFSRGLDLSQTIFPEQDNLLVISKPKHFFESFLLKCTEIFSDANSIDFCKELVDKVLFRPDSRGMPIVLIDLNIFYPSLNQERDKIIVELLKGNLNDTRSYK</sequence>
<dbReference type="SUPFAM" id="SSF141571">
    <property type="entry name" value="Pentapeptide repeat-like"/>
    <property type="match status" value="1"/>
</dbReference>
<dbReference type="Gene3D" id="2.160.20.80">
    <property type="entry name" value="E3 ubiquitin-protein ligase SopA"/>
    <property type="match status" value="1"/>
</dbReference>
<gene>
    <name evidence="1" type="ORF">FAZ19_07290</name>
</gene>
<dbReference type="Pfam" id="PF00805">
    <property type="entry name" value="Pentapeptide"/>
    <property type="match status" value="1"/>
</dbReference>
<evidence type="ECO:0000313" key="2">
    <source>
        <dbReference type="Proteomes" id="UP000309872"/>
    </source>
</evidence>
<protein>
    <submittedName>
        <fullName evidence="1">Pentapeptide repeat-containing protein</fullName>
    </submittedName>
</protein>
<organism evidence="1 2">
    <name type="scientific">Sphingobacterium alkalisoli</name>
    <dbReference type="NCBI Taxonomy" id="1874115"/>
    <lineage>
        <taxon>Bacteria</taxon>
        <taxon>Pseudomonadati</taxon>
        <taxon>Bacteroidota</taxon>
        <taxon>Sphingobacteriia</taxon>
        <taxon>Sphingobacteriales</taxon>
        <taxon>Sphingobacteriaceae</taxon>
        <taxon>Sphingobacterium</taxon>
    </lineage>
</organism>
<keyword evidence="2" id="KW-1185">Reference proteome</keyword>